<feature type="domain" description="DRBM" evidence="4">
    <location>
        <begin position="8"/>
        <end position="75"/>
    </location>
</feature>
<dbReference type="SMART" id="SM00358">
    <property type="entry name" value="DSRM"/>
    <property type="match status" value="2"/>
</dbReference>
<feature type="region of interest" description="Disordered" evidence="3">
    <location>
        <begin position="193"/>
        <end position="266"/>
    </location>
</feature>
<dbReference type="GO" id="GO:0070578">
    <property type="term" value="C:RISC-loading complex"/>
    <property type="evidence" value="ECO:0007669"/>
    <property type="project" value="TreeGrafter"/>
</dbReference>
<dbReference type="OrthoDB" id="10056847at2759"/>
<dbReference type="Proteomes" id="UP000499080">
    <property type="component" value="Unassembled WGS sequence"/>
</dbReference>
<dbReference type="GO" id="GO:0030422">
    <property type="term" value="P:siRNA processing"/>
    <property type="evidence" value="ECO:0007669"/>
    <property type="project" value="TreeGrafter"/>
</dbReference>
<evidence type="ECO:0000256" key="1">
    <source>
        <dbReference type="ARBA" id="ARBA00022884"/>
    </source>
</evidence>
<dbReference type="PANTHER" id="PTHR46205:SF3">
    <property type="entry name" value="LOQUACIOUS, ISOFORM B"/>
    <property type="match status" value="1"/>
</dbReference>
<feature type="compositionally biased region" description="Basic and acidic residues" evidence="3">
    <location>
        <begin position="254"/>
        <end position="266"/>
    </location>
</feature>
<dbReference type="GO" id="GO:0005737">
    <property type="term" value="C:cytoplasm"/>
    <property type="evidence" value="ECO:0007669"/>
    <property type="project" value="TreeGrafter"/>
</dbReference>
<evidence type="ECO:0000256" key="2">
    <source>
        <dbReference type="PROSITE-ProRule" id="PRU00266"/>
    </source>
</evidence>
<evidence type="ECO:0000313" key="5">
    <source>
        <dbReference type="EMBL" id="GBM59660.1"/>
    </source>
</evidence>
<dbReference type="GO" id="GO:0016442">
    <property type="term" value="C:RISC complex"/>
    <property type="evidence" value="ECO:0007669"/>
    <property type="project" value="TreeGrafter"/>
</dbReference>
<feature type="compositionally biased region" description="Polar residues" evidence="3">
    <location>
        <begin position="226"/>
        <end position="247"/>
    </location>
</feature>
<evidence type="ECO:0000256" key="3">
    <source>
        <dbReference type="SAM" id="MobiDB-lite"/>
    </source>
</evidence>
<dbReference type="Gene3D" id="3.30.160.20">
    <property type="match status" value="2"/>
</dbReference>
<proteinExistence type="predicted"/>
<dbReference type="Pfam" id="PF00035">
    <property type="entry name" value="dsrm"/>
    <property type="match status" value="2"/>
</dbReference>
<keyword evidence="1 2" id="KW-0694">RNA-binding</keyword>
<dbReference type="CDD" id="cd19863">
    <property type="entry name" value="DSRM_PRKRA-like_rpt2"/>
    <property type="match status" value="1"/>
</dbReference>
<dbReference type="GO" id="GO:0035197">
    <property type="term" value="F:siRNA binding"/>
    <property type="evidence" value="ECO:0007669"/>
    <property type="project" value="TreeGrafter"/>
</dbReference>
<dbReference type="PANTHER" id="PTHR46205">
    <property type="entry name" value="LOQUACIOUS, ISOFORM B"/>
    <property type="match status" value="1"/>
</dbReference>
<dbReference type="FunFam" id="3.30.160.20:FF:000007">
    <property type="entry name" value="Double-stranded RNA-binding protein Staufen homolog 1"/>
    <property type="match status" value="2"/>
</dbReference>
<reference evidence="5 6" key="1">
    <citation type="journal article" date="2019" name="Sci. Rep.">
        <title>Orb-weaving spider Araneus ventricosus genome elucidates the spidroin gene catalogue.</title>
        <authorList>
            <person name="Kono N."/>
            <person name="Nakamura H."/>
            <person name="Ohtoshi R."/>
            <person name="Moran D.A.P."/>
            <person name="Shinohara A."/>
            <person name="Yoshida Y."/>
            <person name="Fujiwara M."/>
            <person name="Mori M."/>
            <person name="Tomita M."/>
            <person name="Arakawa K."/>
        </authorList>
    </citation>
    <scope>NUCLEOTIDE SEQUENCE [LARGE SCALE GENOMIC DNA]</scope>
</reference>
<keyword evidence="6" id="KW-1185">Reference proteome</keyword>
<dbReference type="PROSITE" id="PS50137">
    <property type="entry name" value="DS_RBD"/>
    <property type="match status" value="2"/>
</dbReference>
<dbReference type="InterPro" id="IPR051247">
    <property type="entry name" value="RLC_Component"/>
</dbReference>
<accession>A0A4Y2H0R8</accession>
<dbReference type="CDD" id="cd19862">
    <property type="entry name" value="DSRM_PRKRA-like_rpt1"/>
    <property type="match status" value="1"/>
</dbReference>
<evidence type="ECO:0000259" key="4">
    <source>
        <dbReference type="PROSITE" id="PS50137"/>
    </source>
</evidence>
<protein>
    <submittedName>
        <fullName evidence="5">RISC-loading complex subunit tarbp2</fullName>
    </submittedName>
</protein>
<dbReference type="AlphaFoldDB" id="A0A4Y2H0R8"/>
<gene>
    <name evidence="5" type="primary">tarbp2</name>
    <name evidence="5" type="ORF">AVEN_42260_2</name>
</gene>
<name>A0A4Y2H0R8_ARAVE</name>
<dbReference type="InterPro" id="IPR014720">
    <property type="entry name" value="dsRBD_dom"/>
</dbReference>
<dbReference type="GO" id="GO:0003725">
    <property type="term" value="F:double-stranded RNA binding"/>
    <property type="evidence" value="ECO:0007669"/>
    <property type="project" value="TreeGrafter"/>
</dbReference>
<comment type="caution">
    <text evidence="5">The sequence shown here is derived from an EMBL/GenBank/DDBJ whole genome shotgun (WGS) entry which is preliminary data.</text>
</comment>
<sequence length="266" mass="28892">MSNAAQKTPISLLQELCATNGINPDYQLMSVEGAVHAPTFMYRVRVNEVVATATGQSKKKAKHAAAKAVLEILLSEDGLFKEGFVSDGVLVNSQTLNDIIAESVTAPPIDESCSKNPVGALQELCMKMRWQPPYYETEKATGLPHEKVFSIMCMVDNFQTSGEGKSKRLAKRQAAENMLNRLKALNIISEDEEEAAKGANQPEDGVSNSTSAFCDRDSDEDELIIDTQNLSINEGSGMRGSSITAETSECPDFMEEKIKNTDSDGS</sequence>
<dbReference type="GO" id="GO:0070920">
    <property type="term" value="P:regulation of regulatory ncRNA processing"/>
    <property type="evidence" value="ECO:0007669"/>
    <property type="project" value="TreeGrafter"/>
</dbReference>
<evidence type="ECO:0000313" key="6">
    <source>
        <dbReference type="Proteomes" id="UP000499080"/>
    </source>
</evidence>
<dbReference type="SUPFAM" id="SSF54768">
    <property type="entry name" value="dsRNA-binding domain-like"/>
    <property type="match status" value="2"/>
</dbReference>
<organism evidence="5 6">
    <name type="scientific">Araneus ventricosus</name>
    <name type="common">Orbweaver spider</name>
    <name type="synonym">Epeira ventricosa</name>
    <dbReference type="NCBI Taxonomy" id="182803"/>
    <lineage>
        <taxon>Eukaryota</taxon>
        <taxon>Metazoa</taxon>
        <taxon>Ecdysozoa</taxon>
        <taxon>Arthropoda</taxon>
        <taxon>Chelicerata</taxon>
        <taxon>Arachnida</taxon>
        <taxon>Araneae</taxon>
        <taxon>Araneomorphae</taxon>
        <taxon>Entelegynae</taxon>
        <taxon>Araneoidea</taxon>
        <taxon>Araneidae</taxon>
        <taxon>Araneus</taxon>
    </lineage>
</organism>
<dbReference type="EMBL" id="BGPR01001693">
    <property type="protein sequence ID" value="GBM59660.1"/>
    <property type="molecule type" value="Genomic_DNA"/>
</dbReference>
<dbReference type="GO" id="GO:0005634">
    <property type="term" value="C:nucleus"/>
    <property type="evidence" value="ECO:0007669"/>
    <property type="project" value="TreeGrafter"/>
</dbReference>
<feature type="domain" description="DRBM" evidence="4">
    <location>
        <begin position="116"/>
        <end position="184"/>
    </location>
</feature>